<dbReference type="RefSeq" id="WP_024127724.1">
    <property type="nucleotide sequence ID" value="NC_023286.1"/>
</dbReference>
<gene>
    <name evidence="2" type="ORF">pFRL6_401c</name>
</gene>
<reference evidence="2" key="1">
    <citation type="submission" date="2013-09" db="EMBL/GenBank/DDBJ databases">
        <title>Complete nucleotide sequence of Streptomyces linear plasmid pFRL6.</title>
        <authorList>
            <person name="Chen Z."/>
            <person name="Fang P."/>
            <person name="Qin Z."/>
        </authorList>
    </citation>
    <scope>NUCLEOTIDE SEQUENCE</scope>
    <source>
        <plasmid evidence="2">pFRL6</plasmid>
    </source>
</reference>
<evidence type="ECO:0000313" key="2">
    <source>
        <dbReference type="EMBL" id="AHE40488.1"/>
    </source>
</evidence>
<accession>V9Z8N8</accession>
<keyword evidence="2" id="KW-0614">Plasmid</keyword>
<dbReference type="EMBL" id="KF602051">
    <property type="protein sequence ID" value="AHE40488.1"/>
    <property type="molecule type" value="Genomic_DNA"/>
</dbReference>
<proteinExistence type="predicted"/>
<dbReference type="AlphaFoldDB" id="V9Z8N8"/>
<geneLocation type="plasmid" evidence="2">
    <name>pFRL6</name>
</geneLocation>
<protein>
    <submittedName>
        <fullName evidence="2">Uncharacterized protein</fullName>
    </submittedName>
</protein>
<evidence type="ECO:0000256" key="1">
    <source>
        <dbReference type="SAM" id="MobiDB-lite"/>
    </source>
</evidence>
<feature type="region of interest" description="Disordered" evidence="1">
    <location>
        <begin position="219"/>
        <end position="238"/>
    </location>
</feature>
<sequence>MTNPRHRELDRAVRAYKRAHRGITLEQARKAVADRARWQPGLPARIPGVPLPRLTERLEGYVQRVAAAAGVQRHRAMELLGLAPGTSATARLDELAAGPLPETAVKALVAATGMTAAQARALTAPRSARPNLDAVRRVTEANFAAGHFRRGGAGKTSSSLSAVLAPTHRARLIDLDGSGPQLAGLLAAADAPRPLLIDTDPAPTPRQALAPLLLGDTSSPFIGQPLLAPYPDGRPQDD</sequence>
<name>V9Z8N8_9ACTN</name>
<organism evidence="2">
    <name type="scientific">Streptomyces sp. F12</name>
    <dbReference type="NCBI Taxonomy" id="1436084"/>
    <lineage>
        <taxon>Bacteria</taxon>
        <taxon>Bacillati</taxon>
        <taxon>Actinomycetota</taxon>
        <taxon>Actinomycetes</taxon>
        <taxon>Kitasatosporales</taxon>
        <taxon>Streptomycetaceae</taxon>
        <taxon>Streptomyces</taxon>
    </lineage>
</organism>